<reference evidence="2 3" key="1">
    <citation type="submission" date="2019-06" db="EMBL/GenBank/DDBJ databases">
        <authorList>
            <person name="Palmer J.M."/>
        </authorList>
    </citation>
    <scope>NUCLEOTIDE SEQUENCE [LARGE SCALE GENOMIC DNA]</scope>
    <source>
        <strain evidence="2 3">TWF788</strain>
    </source>
</reference>
<evidence type="ECO:0000256" key="1">
    <source>
        <dbReference type="SAM" id="SignalP"/>
    </source>
</evidence>
<feature type="signal peptide" evidence="1">
    <location>
        <begin position="1"/>
        <end position="20"/>
    </location>
</feature>
<dbReference type="EMBL" id="JAABOE010000002">
    <property type="protein sequence ID" value="KAF3191903.1"/>
    <property type="molecule type" value="Genomic_DNA"/>
</dbReference>
<protein>
    <submittedName>
        <fullName evidence="2">Uncharacterized protein</fullName>
    </submittedName>
</protein>
<dbReference type="Proteomes" id="UP000479691">
    <property type="component" value="Unassembled WGS sequence"/>
</dbReference>
<keyword evidence="1" id="KW-0732">Signal</keyword>
<accession>A0A7C8Q3T3</accession>
<organism evidence="2 3">
    <name type="scientific">Orbilia oligospora</name>
    <name type="common">Nematode-trapping fungus</name>
    <name type="synonym">Arthrobotrys oligospora</name>
    <dbReference type="NCBI Taxonomy" id="2813651"/>
    <lineage>
        <taxon>Eukaryota</taxon>
        <taxon>Fungi</taxon>
        <taxon>Dikarya</taxon>
        <taxon>Ascomycota</taxon>
        <taxon>Pezizomycotina</taxon>
        <taxon>Orbiliomycetes</taxon>
        <taxon>Orbiliales</taxon>
        <taxon>Orbiliaceae</taxon>
        <taxon>Orbilia</taxon>
    </lineage>
</organism>
<name>A0A7C8Q3T3_ORBOL</name>
<dbReference type="AlphaFoldDB" id="A0A7C8Q3T3"/>
<evidence type="ECO:0000313" key="2">
    <source>
        <dbReference type="EMBL" id="KAF3191903.1"/>
    </source>
</evidence>
<sequence>MKTFTWQFLWFLLLLVAVEAGNCPESAVKACERFCSVKGCVKLNPVNPKKCTCRCSCKAKKNADKD</sequence>
<proteinExistence type="predicted"/>
<feature type="chain" id="PRO_5028827318" evidence="1">
    <location>
        <begin position="21"/>
        <end position="66"/>
    </location>
</feature>
<evidence type="ECO:0000313" key="3">
    <source>
        <dbReference type="Proteomes" id="UP000479691"/>
    </source>
</evidence>
<gene>
    <name evidence="2" type="ORF">TWF788_004097</name>
</gene>
<comment type="caution">
    <text evidence="2">The sequence shown here is derived from an EMBL/GenBank/DDBJ whole genome shotgun (WGS) entry which is preliminary data.</text>
</comment>